<accession>A0A2P6SGI9</accession>
<dbReference type="AlphaFoldDB" id="A0A2P6SGI9"/>
<dbReference type="Gramene" id="PRQ57793">
    <property type="protein sequence ID" value="PRQ57793"/>
    <property type="gene ID" value="RchiOBHm_Chr1g0352191"/>
</dbReference>
<dbReference type="PANTHER" id="PTHR47955">
    <property type="entry name" value="CYTOCHROME P450 FAMILY 71 PROTEIN"/>
    <property type="match status" value="1"/>
</dbReference>
<sequence length="160" mass="18103">MMSNIEQSCSTETFSSSSSSLVLNLREMFMKLTNDVICRVAMGRKYSDREEGHGRTFMELSAKLSELFTKVNIGDYIPWLAWFTCVNGLDAKLDDLAKRMDAFVDMVIQEHMDKSNNGNDGDDNEDKKDLVYVLLLVQKENALGYPIDRVIAKATILVCN</sequence>
<dbReference type="InterPro" id="IPR001128">
    <property type="entry name" value="Cyt_P450"/>
</dbReference>
<reference evidence="4 5" key="1">
    <citation type="journal article" date="2018" name="Nat. Genet.">
        <title>The Rosa genome provides new insights in the design of modern roses.</title>
        <authorList>
            <person name="Bendahmane M."/>
        </authorList>
    </citation>
    <scope>NUCLEOTIDE SEQUENCE [LARGE SCALE GENOMIC DNA]</scope>
    <source>
        <strain evidence="5">cv. Old Blush</strain>
    </source>
</reference>
<keyword evidence="2" id="KW-0479">Metal-binding</keyword>
<dbReference type="STRING" id="74649.A0A2P6SGI9"/>
<protein>
    <submittedName>
        <fullName evidence="4">Putative cytochrome P450</fullName>
    </submittedName>
</protein>
<keyword evidence="5" id="KW-1185">Reference proteome</keyword>
<dbReference type="SUPFAM" id="SSF48264">
    <property type="entry name" value="Cytochrome P450"/>
    <property type="match status" value="1"/>
</dbReference>
<organism evidence="4 5">
    <name type="scientific">Rosa chinensis</name>
    <name type="common">China rose</name>
    <dbReference type="NCBI Taxonomy" id="74649"/>
    <lineage>
        <taxon>Eukaryota</taxon>
        <taxon>Viridiplantae</taxon>
        <taxon>Streptophyta</taxon>
        <taxon>Embryophyta</taxon>
        <taxon>Tracheophyta</taxon>
        <taxon>Spermatophyta</taxon>
        <taxon>Magnoliopsida</taxon>
        <taxon>eudicotyledons</taxon>
        <taxon>Gunneridae</taxon>
        <taxon>Pentapetalae</taxon>
        <taxon>rosids</taxon>
        <taxon>fabids</taxon>
        <taxon>Rosales</taxon>
        <taxon>Rosaceae</taxon>
        <taxon>Rosoideae</taxon>
        <taxon>Rosoideae incertae sedis</taxon>
        <taxon>Rosa</taxon>
    </lineage>
</organism>
<evidence type="ECO:0000256" key="2">
    <source>
        <dbReference type="ARBA" id="ARBA00022723"/>
    </source>
</evidence>
<dbReference type="GO" id="GO:0005506">
    <property type="term" value="F:iron ion binding"/>
    <property type="evidence" value="ECO:0007669"/>
    <property type="project" value="InterPro"/>
</dbReference>
<dbReference type="EMBL" id="PDCK01000039">
    <property type="protein sequence ID" value="PRQ57793.1"/>
    <property type="molecule type" value="Genomic_DNA"/>
</dbReference>
<dbReference type="InterPro" id="IPR036396">
    <property type="entry name" value="Cyt_P450_sf"/>
</dbReference>
<dbReference type="Gene3D" id="1.10.630.10">
    <property type="entry name" value="Cytochrome P450"/>
    <property type="match status" value="1"/>
</dbReference>
<dbReference type="PANTHER" id="PTHR47955:SF15">
    <property type="entry name" value="CYTOCHROME P450 71A2-LIKE"/>
    <property type="match status" value="1"/>
</dbReference>
<evidence type="ECO:0000313" key="5">
    <source>
        <dbReference type="Proteomes" id="UP000238479"/>
    </source>
</evidence>
<dbReference type="Proteomes" id="UP000238479">
    <property type="component" value="Chromosome 1"/>
</dbReference>
<dbReference type="GO" id="GO:0004497">
    <property type="term" value="F:monooxygenase activity"/>
    <property type="evidence" value="ECO:0007669"/>
    <property type="project" value="InterPro"/>
</dbReference>
<dbReference type="GO" id="GO:0020037">
    <property type="term" value="F:heme binding"/>
    <property type="evidence" value="ECO:0007669"/>
    <property type="project" value="InterPro"/>
</dbReference>
<name>A0A2P6SGI9_ROSCH</name>
<dbReference type="OMA" id="HGRTFME"/>
<proteinExistence type="inferred from homology"/>
<comment type="caution">
    <text evidence="4">The sequence shown here is derived from an EMBL/GenBank/DDBJ whole genome shotgun (WGS) entry which is preliminary data.</text>
</comment>
<evidence type="ECO:0000313" key="4">
    <source>
        <dbReference type="EMBL" id="PRQ57793.1"/>
    </source>
</evidence>
<evidence type="ECO:0000256" key="1">
    <source>
        <dbReference type="ARBA" id="ARBA00010617"/>
    </source>
</evidence>
<dbReference type="GO" id="GO:0016705">
    <property type="term" value="F:oxidoreductase activity, acting on paired donors, with incorporation or reduction of molecular oxygen"/>
    <property type="evidence" value="ECO:0007669"/>
    <property type="project" value="InterPro"/>
</dbReference>
<comment type="similarity">
    <text evidence="1">Belongs to the cytochrome P450 family.</text>
</comment>
<keyword evidence="3" id="KW-0408">Iron</keyword>
<gene>
    <name evidence="4" type="ORF">RchiOBHm_Chr1g0352191</name>
</gene>
<dbReference type="Pfam" id="PF00067">
    <property type="entry name" value="p450"/>
    <property type="match status" value="1"/>
</dbReference>
<evidence type="ECO:0000256" key="3">
    <source>
        <dbReference type="ARBA" id="ARBA00023004"/>
    </source>
</evidence>